<comment type="similarity">
    <text evidence="1 5">Belongs to the peptidase S41A family.</text>
</comment>
<dbReference type="SMART" id="SM00228">
    <property type="entry name" value="PDZ"/>
    <property type="match status" value="1"/>
</dbReference>
<evidence type="ECO:0000313" key="9">
    <source>
        <dbReference type="Proteomes" id="UP001597493"/>
    </source>
</evidence>
<dbReference type="InterPro" id="IPR036365">
    <property type="entry name" value="PGBD-like_sf"/>
</dbReference>
<evidence type="ECO:0000256" key="1">
    <source>
        <dbReference type="ARBA" id="ARBA00009179"/>
    </source>
</evidence>
<dbReference type="SUPFAM" id="SSF50156">
    <property type="entry name" value="PDZ domain-like"/>
    <property type="match status" value="1"/>
</dbReference>
<dbReference type="InterPro" id="IPR041489">
    <property type="entry name" value="PDZ_6"/>
</dbReference>
<accession>A0ABW5QWM0</accession>
<evidence type="ECO:0000313" key="8">
    <source>
        <dbReference type="EMBL" id="MFD2660797.1"/>
    </source>
</evidence>
<dbReference type="Gene3D" id="3.30.750.44">
    <property type="match status" value="1"/>
</dbReference>
<organism evidence="8 9">
    <name type="scientific">Paenibacillus thailandensis</name>
    <dbReference type="NCBI Taxonomy" id="393250"/>
    <lineage>
        <taxon>Bacteria</taxon>
        <taxon>Bacillati</taxon>
        <taxon>Bacillota</taxon>
        <taxon>Bacilli</taxon>
        <taxon>Bacillales</taxon>
        <taxon>Paenibacillaceae</taxon>
        <taxon>Paenibacillus</taxon>
    </lineage>
</organism>
<dbReference type="Pfam" id="PF03572">
    <property type="entry name" value="Peptidase_S41"/>
    <property type="match status" value="1"/>
</dbReference>
<keyword evidence="6" id="KW-1133">Transmembrane helix</keyword>
<dbReference type="InterPro" id="IPR002477">
    <property type="entry name" value="Peptidoglycan-bd-like"/>
</dbReference>
<dbReference type="CDD" id="cd07560">
    <property type="entry name" value="Peptidase_S41_CPP"/>
    <property type="match status" value="1"/>
</dbReference>
<dbReference type="InterPro" id="IPR005151">
    <property type="entry name" value="Tail-specific_protease"/>
</dbReference>
<keyword evidence="6" id="KW-0472">Membrane</keyword>
<dbReference type="SMART" id="SM00245">
    <property type="entry name" value="TSPc"/>
    <property type="match status" value="1"/>
</dbReference>
<name>A0ABW5QWM0_9BACL</name>
<dbReference type="Gene3D" id="2.30.42.10">
    <property type="match status" value="1"/>
</dbReference>
<dbReference type="Gene3D" id="1.10.101.10">
    <property type="entry name" value="PGBD-like superfamily/PGBD"/>
    <property type="match status" value="1"/>
</dbReference>
<evidence type="ECO:0000259" key="7">
    <source>
        <dbReference type="PROSITE" id="PS50106"/>
    </source>
</evidence>
<protein>
    <submittedName>
        <fullName evidence="8">S41 family peptidase</fullName>
    </submittedName>
</protein>
<dbReference type="PANTHER" id="PTHR32060">
    <property type="entry name" value="TAIL-SPECIFIC PROTEASE"/>
    <property type="match status" value="1"/>
</dbReference>
<dbReference type="RefSeq" id="WP_379272729.1">
    <property type="nucleotide sequence ID" value="NZ_JBHUGT010000045.1"/>
</dbReference>
<evidence type="ECO:0000256" key="6">
    <source>
        <dbReference type="SAM" id="Phobius"/>
    </source>
</evidence>
<dbReference type="CDD" id="cd06782">
    <property type="entry name" value="cpPDZ_CPP-like"/>
    <property type="match status" value="1"/>
</dbReference>
<keyword evidence="2 5" id="KW-0645">Protease</keyword>
<keyword evidence="9" id="KW-1185">Reference proteome</keyword>
<dbReference type="InterPro" id="IPR036034">
    <property type="entry name" value="PDZ_sf"/>
</dbReference>
<dbReference type="Pfam" id="PF01471">
    <property type="entry name" value="PG_binding_1"/>
    <property type="match status" value="1"/>
</dbReference>
<evidence type="ECO:0000256" key="2">
    <source>
        <dbReference type="ARBA" id="ARBA00022670"/>
    </source>
</evidence>
<dbReference type="SUPFAM" id="SSF52096">
    <property type="entry name" value="ClpP/crotonase"/>
    <property type="match status" value="1"/>
</dbReference>
<dbReference type="InterPro" id="IPR055210">
    <property type="entry name" value="CtpA/B_N"/>
</dbReference>
<keyword evidence="3 5" id="KW-0378">Hydrolase</keyword>
<dbReference type="Gene3D" id="3.90.226.10">
    <property type="entry name" value="2-enoyl-CoA Hydratase, Chain A, domain 1"/>
    <property type="match status" value="1"/>
</dbReference>
<dbReference type="Proteomes" id="UP001597493">
    <property type="component" value="Unassembled WGS sequence"/>
</dbReference>
<keyword evidence="4 5" id="KW-0720">Serine protease</keyword>
<gene>
    <name evidence="8" type="ORF">ACFSW5_11120</name>
</gene>
<sequence length="471" mass="51406">MYDMKDGKENKRGWKTVAGAIVCAAVGFLLCWGWMLYRYPMLKEPAFHNFAASYQTIMDKYLEGADAKKLIDGASEGMVASLGDPYSSYMAGELGEAYKDSYEGEFYGIGAEVRQEDGQFVINALTKDAPAERSGLLPGDRITAVDGNSVEGLTLQDLVGKLRGDKGTKVKVTVERPGEQEAIDFELTREAIPVETVSYRMLEDGIGLVTISRFAEKTAEEFDAAIAALKKEGEMKGLLLDLRSNPGGLLEPTLEIADMLVPKDKTVVQVAYKDEKPVITYKSRQKEAWNIPIAVLVNGQSASASEVLTAALKESAGAVVIGEKTFGKGIVQAFSQFKDGSVLSLTQAQWKSPNGEWIHKQGIKPDIEIKLPDYAYLKAISSSSKLKLGSYGDDVKTLQTMLKTLGYGPVGDIGYFGEQTASALRAFQQAEGLEATGEYDGKTAYRMIELLSAKLEQEDTQLQRGIEELKK</sequence>
<dbReference type="Pfam" id="PF17820">
    <property type="entry name" value="PDZ_6"/>
    <property type="match status" value="1"/>
</dbReference>
<feature type="domain" description="PDZ" evidence="7">
    <location>
        <begin position="103"/>
        <end position="163"/>
    </location>
</feature>
<evidence type="ECO:0000256" key="3">
    <source>
        <dbReference type="ARBA" id="ARBA00022801"/>
    </source>
</evidence>
<evidence type="ECO:0000256" key="5">
    <source>
        <dbReference type="RuleBase" id="RU004404"/>
    </source>
</evidence>
<keyword evidence="6" id="KW-0812">Transmembrane</keyword>
<feature type="transmembrane region" description="Helical" evidence="6">
    <location>
        <begin position="12"/>
        <end position="37"/>
    </location>
</feature>
<dbReference type="PROSITE" id="PS50106">
    <property type="entry name" value="PDZ"/>
    <property type="match status" value="1"/>
</dbReference>
<dbReference type="InterPro" id="IPR036366">
    <property type="entry name" value="PGBDSf"/>
</dbReference>
<reference evidence="9" key="1">
    <citation type="journal article" date="2019" name="Int. J. Syst. Evol. Microbiol.">
        <title>The Global Catalogue of Microorganisms (GCM) 10K type strain sequencing project: providing services to taxonomists for standard genome sequencing and annotation.</title>
        <authorList>
            <consortium name="The Broad Institute Genomics Platform"/>
            <consortium name="The Broad Institute Genome Sequencing Center for Infectious Disease"/>
            <person name="Wu L."/>
            <person name="Ma J."/>
        </authorList>
    </citation>
    <scope>NUCLEOTIDE SEQUENCE [LARGE SCALE GENOMIC DNA]</scope>
    <source>
        <strain evidence="9">TISTR 1827</strain>
    </source>
</reference>
<dbReference type="NCBIfam" id="TIGR00225">
    <property type="entry name" value="prc"/>
    <property type="match status" value="1"/>
</dbReference>
<dbReference type="Pfam" id="PF22694">
    <property type="entry name" value="CtpB_N-like"/>
    <property type="match status" value="1"/>
</dbReference>
<dbReference type="PANTHER" id="PTHR32060:SF30">
    <property type="entry name" value="CARBOXY-TERMINAL PROCESSING PROTEASE CTPA"/>
    <property type="match status" value="1"/>
</dbReference>
<evidence type="ECO:0000256" key="4">
    <source>
        <dbReference type="ARBA" id="ARBA00022825"/>
    </source>
</evidence>
<proteinExistence type="inferred from homology"/>
<comment type="caution">
    <text evidence="8">The sequence shown here is derived from an EMBL/GenBank/DDBJ whole genome shotgun (WGS) entry which is preliminary data.</text>
</comment>
<dbReference type="EMBL" id="JBHUMY010000011">
    <property type="protein sequence ID" value="MFD2660797.1"/>
    <property type="molecule type" value="Genomic_DNA"/>
</dbReference>
<dbReference type="InterPro" id="IPR029045">
    <property type="entry name" value="ClpP/crotonase-like_dom_sf"/>
</dbReference>
<dbReference type="InterPro" id="IPR004447">
    <property type="entry name" value="Peptidase_S41A"/>
</dbReference>
<dbReference type="InterPro" id="IPR001478">
    <property type="entry name" value="PDZ"/>
</dbReference>
<dbReference type="SUPFAM" id="SSF47090">
    <property type="entry name" value="PGBD-like"/>
    <property type="match status" value="1"/>
</dbReference>